<dbReference type="AlphaFoldDB" id="A0AA41S9R6"/>
<reference evidence="5" key="1">
    <citation type="submission" date="2022-03" db="EMBL/GenBank/DDBJ databases">
        <title>A functionally conserved STORR gene fusion in Papaver species that diverged 16.8 million years ago.</title>
        <authorList>
            <person name="Catania T."/>
        </authorList>
    </citation>
    <scope>NUCLEOTIDE SEQUENCE</scope>
    <source>
        <strain evidence="5">S-191538</strain>
    </source>
</reference>
<protein>
    <recommendedName>
        <fullName evidence="3">Sulfotransferase</fullName>
        <ecNumber evidence="3">2.8.2.-</ecNumber>
    </recommendedName>
</protein>
<dbReference type="EC" id="2.8.2.-" evidence="3"/>
<comment type="similarity">
    <text evidence="1 3">Belongs to the sulfotransferase 1 family.</text>
</comment>
<gene>
    <name evidence="5" type="ORF">MKW94_004443</name>
</gene>
<name>A0AA41S9R6_PAPNU</name>
<evidence type="ECO:0000256" key="1">
    <source>
        <dbReference type="ARBA" id="ARBA00005771"/>
    </source>
</evidence>
<evidence type="ECO:0000256" key="2">
    <source>
        <dbReference type="ARBA" id="ARBA00022679"/>
    </source>
</evidence>
<accession>A0AA41S9R6</accession>
<dbReference type="Proteomes" id="UP001177140">
    <property type="component" value="Unassembled WGS sequence"/>
</dbReference>
<dbReference type="EMBL" id="JAJJMA010157350">
    <property type="protein sequence ID" value="MCL7035497.1"/>
    <property type="molecule type" value="Genomic_DNA"/>
</dbReference>
<dbReference type="InterPro" id="IPR000863">
    <property type="entry name" value="Sulfotransferase_dom"/>
</dbReference>
<dbReference type="InterPro" id="IPR027417">
    <property type="entry name" value="P-loop_NTPase"/>
</dbReference>
<feature type="domain" description="Sulfotransferase" evidence="4">
    <location>
        <begin position="57"/>
        <end position="324"/>
    </location>
</feature>
<comment type="caution">
    <text evidence="5">The sequence shown here is derived from an EMBL/GenBank/DDBJ whole genome shotgun (WGS) entry which is preliminary data.</text>
</comment>
<sequence>MSAISDETQEHIELLSSLPKGNGWGLADLCQYQGFWCASDRLGSIVTFQKEFKPLETDLILATLPKSGTIWLKSMVYATVNRVRFPPASEKHPLLTTSAHDLVPFLEYYLEYGTYNSFSNFNANFQSPKSRLFSTHVPYALLPESVKNATNSPKIVYLCRNPKDNFVSLWHFFNKRGSNITNPLPLEKVLELYCRGESWYGPLWDNMLGYWKASLETPSKVLFLKYEELKKEPKFHLKRLAEFLGCPFSLEEEENGGTIDEILRLSSFEFMKNLDVNKNGITPLKFRSNIYFRKGEVGDWKNHLTASMAERIDRVFEEKMHGSGLLFDA</sequence>
<evidence type="ECO:0000313" key="6">
    <source>
        <dbReference type="Proteomes" id="UP001177140"/>
    </source>
</evidence>
<dbReference type="Pfam" id="PF00685">
    <property type="entry name" value="Sulfotransfer_1"/>
    <property type="match status" value="1"/>
</dbReference>
<keyword evidence="2 3" id="KW-0808">Transferase</keyword>
<organism evidence="5 6">
    <name type="scientific">Papaver nudicaule</name>
    <name type="common">Iceland poppy</name>
    <dbReference type="NCBI Taxonomy" id="74823"/>
    <lineage>
        <taxon>Eukaryota</taxon>
        <taxon>Viridiplantae</taxon>
        <taxon>Streptophyta</taxon>
        <taxon>Embryophyta</taxon>
        <taxon>Tracheophyta</taxon>
        <taxon>Spermatophyta</taxon>
        <taxon>Magnoliopsida</taxon>
        <taxon>Ranunculales</taxon>
        <taxon>Papaveraceae</taxon>
        <taxon>Papaveroideae</taxon>
        <taxon>Papaver</taxon>
    </lineage>
</organism>
<evidence type="ECO:0000256" key="3">
    <source>
        <dbReference type="RuleBase" id="RU361155"/>
    </source>
</evidence>
<evidence type="ECO:0000313" key="5">
    <source>
        <dbReference type="EMBL" id="MCL7035497.1"/>
    </source>
</evidence>
<keyword evidence="6" id="KW-1185">Reference proteome</keyword>
<dbReference type="PANTHER" id="PTHR11783">
    <property type="entry name" value="SULFOTRANSFERASE SULT"/>
    <property type="match status" value="1"/>
</dbReference>
<dbReference type="GO" id="GO:0008146">
    <property type="term" value="F:sulfotransferase activity"/>
    <property type="evidence" value="ECO:0007669"/>
    <property type="project" value="InterPro"/>
</dbReference>
<dbReference type="SUPFAM" id="SSF52540">
    <property type="entry name" value="P-loop containing nucleoside triphosphate hydrolases"/>
    <property type="match status" value="1"/>
</dbReference>
<proteinExistence type="inferred from homology"/>
<evidence type="ECO:0000259" key="4">
    <source>
        <dbReference type="Pfam" id="PF00685"/>
    </source>
</evidence>
<dbReference type="Gene3D" id="3.40.50.300">
    <property type="entry name" value="P-loop containing nucleotide triphosphate hydrolases"/>
    <property type="match status" value="1"/>
</dbReference>